<dbReference type="AlphaFoldDB" id="A0A1G9BYT5"/>
<keyword evidence="8" id="KW-0443">Lipid metabolism</keyword>
<dbReference type="GO" id="GO:0016301">
    <property type="term" value="F:kinase activity"/>
    <property type="evidence" value="ECO:0007669"/>
    <property type="project" value="UniProtKB-KW"/>
</dbReference>
<keyword evidence="10" id="KW-1208">Phospholipid metabolism</keyword>
<evidence type="ECO:0000256" key="1">
    <source>
        <dbReference type="ARBA" id="ARBA00001946"/>
    </source>
</evidence>
<reference evidence="12 13" key="1">
    <citation type="submission" date="2016-10" db="EMBL/GenBank/DDBJ databases">
        <authorList>
            <person name="de Groot N.N."/>
        </authorList>
    </citation>
    <scope>NUCLEOTIDE SEQUENCE [LARGE SCALE GENOMIC DNA]</scope>
    <source>
        <strain evidence="12 13">CGMCC 1.6502</strain>
    </source>
</reference>
<keyword evidence="13" id="KW-1185">Reference proteome</keyword>
<dbReference type="STRING" id="407036.SAMN05216243_3207"/>
<dbReference type="Gene3D" id="3.40.50.10330">
    <property type="entry name" value="Probable inorganic polyphosphate/atp-NAD kinase, domain 1"/>
    <property type="match status" value="1"/>
</dbReference>
<evidence type="ECO:0000313" key="13">
    <source>
        <dbReference type="Proteomes" id="UP000198694"/>
    </source>
</evidence>
<dbReference type="InterPro" id="IPR017438">
    <property type="entry name" value="ATP-NAD_kinase_N"/>
</dbReference>
<dbReference type="InterPro" id="IPR005218">
    <property type="entry name" value="Diacylglycerol/lipid_kinase"/>
</dbReference>
<dbReference type="Pfam" id="PF19279">
    <property type="entry name" value="YegS_C"/>
    <property type="match status" value="1"/>
</dbReference>
<keyword evidence="3" id="KW-0444">Lipid biosynthesis</keyword>
<dbReference type="RefSeq" id="WP_093216315.1">
    <property type="nucleotide sequence ID" value="NZ_FNFL01000006.1"/>
</dbReference>
<dbReference type="Proteomes" id="UP000198694">
    <property type="component" value="Unassembled WGS sequence"/>
</dbReference>
<keyword evidence="7" id="KW-0067">ATP-binding</keyword>
<evidence type="ECO:0000256" key="2">
    <source>
        <dbReference type="ARBA" id="ARBA00005983"/>
    </source>
</evidence>
<dbReference type="SMART" id="SM00046">
    <property type="entry name" value="DAGKc"/>
    <property type="match status" value="1"/>
</dbReference>
<dbReference type="InterPro" id="IPR045540">
    <property type="entry name" value="YegS/DAGK_C"/>
</dbReference>
<evidence type="ECO:0000256" key="3">
    <source>
        <dbReference type="ARBA" id="ARBA00022516"/>
    </source>
</evidence>
<dbReference type="Gene3D" id="2.60.200.40">
    <property type="match status" value="1"/>
</dbReference>
<evidence type="ECO:0000259" key="11">
    <source>
        <dbReference type="PROSITE" id="PS50146"/>
    </source>
</evidence>
<sequence>MYILIVNTFSANGKGLKILKTLEEHPLFKKSYCRSFKTEYEGHAEKIAQQVAEIHKEQINCFIVIGGDGTLHEVINGLKHFSSLPIGFIPAGTGNDFARGCGLAGDPVDVFKAILAGRRQRDYWPGDYLTDDRSRKYGRQFVNNIGIGLEADVVEAVNNSKYKKVFTRLRLNSLTYSFAFLTVLKSFKPLTIRLEIDGRVKRMDNVWMLTVSNHPYYGGGMKINPQAKVQPNIFSVLIVENISRWKVLLLFLTVFWGKHIKMKEVSHYYASSLKVDSETAISFQADGQNGKCKACDISKETERRKIFGVFTKLSS</sequence>
<evidence type="ECO:0000313" key="12">
    <source>
        <dbReference type="EMBL" id="SDK44570.1"/>
    </source>
</evidence>
<dbReference type="GO" id="GO:0005524">
    <property type="term" value="F:ATP binding"/>
    <property type="evidence" value="ECO:0007669"/>
    <property type="project" value="UniProtKB-KW"/>
</dbReference>
<protein>
    <submittedName>
        <fullName evidence="12">Lipid kinase, YegS/Rv2252/BmrU family</fullName>
    </submittedName>
</protein>
<evidence type="ECO:0000256" key="9">
    <source>
        <dbReference type="ARBA" id="ARBA00023209"/>
    </source>
</evidence>
<dbReference type="Pfam" id="PF00781">
    <property type="entry name" value="DAGK_cat"/>
    <property type="match status" value="1"/>
</dbReference>
<dbReference type="PANTHER" id="PTHR12358:SF54">
    <property type="entry name" value="SPHINGOSINE KINASE RELATED PROTEIN"/>
    <property type="match status" value="1"/>
</dbReference>
<dbReference type="NCBIfam" id="TIGR00147">
    <property type="entry name" value="YegS/Rv2252/BmrU family lipid kinase"/>
    <property type="match status" value="1"/>
</dbReference>
<organism evidence="12 13">
    <name type="scientific">Sediminibacillus albus</name>
    <dbReference type="NCBI Taxonomy" id="407036"/>
    <lineage>
        <taxon>Bacteria</taxon>
        <taxon>Bacillati</taxon>
        <taxon>Bacillota</taxon>
        <taxon>Bacilli</taxon>
        <taxon>Bacillales</taxon>
        <taxon>Bacillaceae</taxon>
        <taxon>Sediminibacillus</taxon>
    </lineage>
</organism>
<proteinExistence type="inferred from homology"/>
<evidence type="ECO:0000256" key="7">
    <source>
        <dbReference type="ARBA" id="ARBA00022840"/>
    </source>
</evidence>
<gene>
    <name evidence="12" type="ORF">SAMN05216243_3207</name>
</gene>
<accession>A0A1G9BYT5</accession>
<evidence type="ECO:0000256" key="6">
    <source>
        <dbReference type="ARBA" id="ARBA00022777"/>
    </source>
</evidence>
<dbReference type="InterPro" id="IPR050187">
    <property type="entry name" value="Lipid_Phosphate_FormReg"/>
</dbReference>
<dbReference type="OrthoDB" id="9786026at2"/>
<keyword evidence="6 12" id="KW-0418">Kinase</keyword>
<evidence type="ECO:0000256" key="4">
    <source>
        <dbReference type="ARBA" id="ARBA00022679"/>
    </source>
</evidence>
<dbReference type="PROSITE" id="PS50146">
    <property type="entry name" value="DAGK"/>
    <property type="match status" value="1"/>
</dbReference>
<dbReference type="InterPro" id="IPR016064">
    <property type="entry name" value="NAD/diacylglycerol_kinase_sf"/>
</dbReference>
<keyword evidence="9" id="KW-0594">Phospholipid biosynthesis</keyword>
<keyword evidence="5" id="KW-0547">Nucleotide-binding</keyword>
<dbReference type="EMBL" id="FNFL01000006">
    <property type="protein sequence ID" value="SDK44570.1"/>
    <property type="molecule type" value="Genomic_DNA"/>
</dbReference>
<evidence type="ECO:0000256" key="5">
    <source>
        <dbReference type="ARBA" id="ARBA00022741"/>
    </source>
</evidence>
<evidence type="ECO:0000256" key="8">
    <source>
        <dbReference type="ARBA" id="ARBA00023098"/>
    </source>
</evidence>
<feature type="domain" description="DAGKc" evidence="11">
    <location>
        <begin position="1"/>
        <end position="134"/>
    </location>
</feature>
<comment type="cofactor">
    <cofactor evidence="1">
        <name>Mg(2+)</name>
        <dbReference type="ChEBI" id="CHEBI:18420"/>
    </cofactor>
</comment>
<keyword evidence="4" id="KW-0808">Transferase</keyword>
<evidence type="ECO:0000256" key="10">
    <source>
        <dbReference type="ARBA" id="ARBA00023264"/>
    </source>
</evidence>
<dbReference type="SUPFAM" id="SSF111331">
    <property type="entry name" value="NAD kinase/diacylglycerol kinase-like"/>
    <property type="match status" value="1"/>
</dbReference>
<name>A0A1G9BYT5_9BACI</name>
<comment type="similarity">
    <text evidence="2">Belongs to the diacylglycerol/lipid kinase family.</text>
</comment>
<dbReference type="PANTHER" id="PTHR12358">
    <property type="entry name" value="SPHINGOSINE KINASE"/>
    <property type="match status" value="1"/>
</dbReference>
<dbReference type="InterPro" id="IPR001206">
    <property type="entry name" value="Diacylglycerol_kinase_cat_dom"/>
</dbReference>
<dbReference type="GO" id="GO:0008654">
    <property type="term" value="P:phospholipid biosynthetic process"/>
    <property type="evidence" value="ECO:0007669"/>
    <property type="project" value="UniProtKB-KW"/>
</dbReference>